<evidence type="ECO:0000256" key="8">
    <source>
        <dbReference type="ARBA" id="ARBA00023065"/>
    </source>
</evidence>
<evidence type="ECO:0000256" key="6">
    <source>
        <dbReference type="ARBA" id="ARBA00022842"/>
    </source>
</evidence>
<keyword evidence="7 12" id="KW-1133">Transmembrane helix</keyword>
<dbReference type="PANTHER" id="PTHR46494:SF1">
    <property type="entry name" value="CORA FAMILY METAL ION TRANSPORTER (EUROFUNG)"/>
    <property type="match status" value="1"/>
</dbReference>
<dbReference type="SUPFAM" id="SSF143865">
    <property type="entry name" value="CorA soluble domain-like"/>
    <property type="match status" value="1"/>
</dbReference>
<dbReference type="Proteomes" id="UP000652013">
    <property type="component" value="Unassembled WGS sequence"/>
</dbReference>
<sequence length="362" mass="39269">MARRGLLVSVVSRLLPRERPEPPAGPPRPQPAAVVDCAVYADGRRLPGRPHWADAIRQARRRRGAFVWLGLHEPDAALMRAVGAAYGLHELTVGQAVAAGHRPAAERHGEATLLVLRTAAYVAQGELTATSEVVDTGDVMVLLGDDFAITVRHGAPGALSEVRAGLEAQPAVLAAGPWSVAYAVLDRMVGSYLEVAEHLQGDLEDVEEAVFGDQRGAEIAHMYQFKRELVEFKRAVLPLHPHMQSLLDDHGADIPPALHRYVGHVAGRLGKAVDRLTGLDELLNSILQARLAQVSIDQNNDMRKIASWAAIAAAQTAIAGVYGMNFADMPELTWRYGYYGVLLLMALVAVALHRSFRRSGWL</sequence>
<keyword evidence="4" id="KW-1003">Cell membrane</keyword>
<dbReference type="GO" id="GO:0000287">
    <property type="term" value="F:magnesium ion binding"/>
    <property type="evidence" value="ECO:0007669"/>
    <property type="project" value="TreeGrafter"/>
</dbReference>
<evidence type="ECO:0000256" key="7">
    <source>
        <dbReference type="ARBA" id="ARBA00022989"/>
    </source>
</evidence>
<reference evidence="13" key="1">
    <citation type="submission" date="2021-01" db="EMBL/GenBank/DDBJ databases">
        <title>Whole genome shotgun sequence of Spirilliplanes yamanashiensis NBRC 15828.</title>
        <authorList>
            <person name="Komaki H."/>
            <person name="Tamura T."/>
        </authorList>
    </citation>
    <scope>NUCLEOTIDE SEQUENCE</scope>
    <source>
        <strain evidence="13">NBRC 15828</strain>
    </source>
</reference>
<evidence type="ECO:0000256" key="1">
    <source>
        <dbReference type="ARBA" id="ARBA00004651"/>
    </source>
</evidence>
<dbReference type="SUPFAM" id="SSF144083">
    <property type="entry name" value="Magnesium transport protein CorA, transmembrane region"/>
    <property type="match status" value="1"/>
</dbReference>
<dbReference type="RefSeq" id="WP_203939148.1">
    <property type="nucleotide sequence ID" value="NZ_BAAAGJ010000002.1"/>
</dbReference>
<accession>A0A8J4DJJ3</accession>
<comment type="caution">
    <text evidence="13">The sequence shown here is derived from an EMBL/GenBank/DDBJ whole genome shotgun (WGS) entry which is preliminary data.</text>
</comment>
<proteinExistence type="inferred from homology"/>
<dbReference type="InterPro" id="IPR002523">
    <property type="entry name" value="MgTranspt_CorA/ZnTranspt_ZntB"/>
</dbReference>
<dbReference type="GO" id="GO:0015087">
    <property type="term" value="F:cobalt ion transmembrane transporter activity"/>
    <property type="evidence" value="ECO:0007669"/>
    <property type="project" value="TreeGrafter"/>
</dbReference>
<dbReference type="InterPro" id="IPR045863">
    <property type="entry name" value="CorA_TM1_TM2"/>
</dbReference>
<comment type="function">
    <text evidence="11">Mediates influx of magnesium ions. Alternates between open and closed states. Activated by low cytoplasmic Mg(2+) levels. Inactive when cytoplasmic Mg(2+) levels are high.</text>
</comment>
<dbReference type="InterPro" id="IPR045861">
    <property type="entry name" value="CorA_cytoplasmic_dom"/>
</dbReference>
<evidence type="ECO:0000256" key="4">
    <source>
        <dbReference type="ARBA" id="ARBA00022475"/>
    </source>
</evidence>
<dbReference type="FunFam" id="1.20.58.340:FF:000004">
    <property type="entry name" value="Magnesium transport protein CorA"/>
    <property type="match status" value="1"/>
</dbReference>
<evidence type="ECO:0000256" key="5">
    <source>
        <dbReference type="ARBA" id="ARBA00022692"/>
    </source>
</evidence>
<name>A0A8J4DJJ3_9ACTN</name>
<dbReference type="GO" id="GO:0005886">
    <property type="term" value="C:plasma membrane"/>
    <property type="evidence" value="ECO:0007669"/>
    <property type="project" value="UniProtKB-SubCell"/>
</dbReference>
<evidence type="ECO:0000256" key="9">
    <source>
        <dbReference type="ARBA" id="ARBA00023136"/>
    </source>
</evidence>
<dbReference type="AlphaFoldDB" id="A0A8J4DJJ3"/>
<feature type="transmembrane region" description="Helical" evidence="12">
    <location>
        <begin position="305"/>
        <end position="324"/>
    </location>
</feature>
<evidence type="ECO:0000313" key="14">
    <source>
        <dbReference type="Proteomes" id="UP000652013"/>
    </source>
</evidence>
<dbReference type="CDD" id="cd12830">
    <property type="entry name" value="MtCorA-like"/>
    <property type="match status" value="1"/>
</dbReference>
<evidence type="ECO:0000256" key="11">
    <source>
        <dbReference type="ARBA" id="ARBA00045497"/>
    </source>
</evidence>
<dbReference type="GO" id="GO:0050897">
    <property type="term" value="F:cobalt ion binding"/>
    <property type="evidence" value="ECO:0007669"/>
    <property type="project" value="TreeGrafter"/>
</dbReference>
<comment type="catalytic activity">
    <reaction evidence="10">
        <text>Mg(2+)(in) = Mg(2+)(out)</text>
        <dbReference type="Rhea" id="RHEA:29827"/>
        <dbReference type="ChEBI" id="CHEBI:18420"/>
    </reaction>
</comment>
<comment type="similarity">
    <text evidence="2">Belongs to the CorA metal ion transporter (MIT) (TC 1.A.35) family.</text>
</comment>
<dbReference type="Pfam" id="PF01544">
    <property type="entry name" value="CorA"/>
    <property type="match status" value="1"/>
</dbReference>
<dbReference type="Gene3D" id="3.30.460.20">
    <property type="entry name" value="CorA soluble domain-like"/>
    <property type="match status" value="1"/>
</dbReference>
<organism evidence="13 14">
    <name type="scientific">Spirilliplanes yamanashiensis</name>
    <dbReference type="NCBI Taxonomy" id="42233"/>
    <lineage>
        <taxon>Bacteria</taxon>
        <taxon>Bacillati</taxon>
        <taxon>Actinomycetota</taxon>
        <taxon>Actinomycetes</taxon>
        <taxon>Micromonosporales</taxon>
        <taxon>Micromonosporaceae</taxon>
        <taxon>Spirilliplanes</taxon>
    </lineage>
</organism>
<keyword evidence="3" id="KW-0813">Transport</keyword>
<keyword evidence="8" id="KW-0406">Ion transport</keyword>
<comment type="subcellular location">
    <subcellularLocation>
        <location evidence="1">Cell membrane</location>
        <topology evidence="1">Multi-pass membrane protein</topology>
    </subcellularLocation>
</comment>
<keyword evidence="6" id="KW-0460">Magnesium</keyword>
<protein>
    <submittedName>
        <fullName evidence="13">Magnesium transport protein CorA</fullName>
    </submittedName>
</protein>
<evidence type="ECO:0000313" key="13">
    <source>
        <dbReference type="EMBL" id="GIJ03896.1"/>
    </source>
</evidence>
<keyword evidence="14" id="KW-1185">Reference proteome</keyword>
<keyword evidence="9 12" id="KW-0472">Membrane</keyword>
<dbReference type="EMBL" id="BOOY01000025">
    <property type="protein sequence ID" value="GIJ03896.1"/>
    <property type="molecule type" value="Genomic_DNA"/>
</dbReference>
<evidence type="ECO:0000256" key="2">
    <source>
        <dbReference type="ARBA" id="ARBA00009765"/>
    </source>
</evidence>
<gene>
    <name evidence="13" type="primary">corA_2</name>
    <name evidence="13" type="ORF">Sya03_32480</name>
</gene>
<evidence type="ECO:0000256" key="3">
    <source>
        <dbReference type="ARBA" id="ARBA00022448"/>
    </source>
</evidence>
<feature type="transmembrane region" description="Helical" evidence="12">
    <location>
        <begin position="336"/>
        <end position="356"/>
    </location>
</feature>
<keyword evidence="5 12" id="KW-0812">Transmembrane</keyword>
<dbReference type="GO" id="GO:0015095">
    <property type="term" value="F:magnesium ion transmembrane transporter activity"/>
    <property type="evidence" value="ECO:0007669"/>
    <property type="project" value="TreeGrafter"/>
</dbReference>
<evidence type="ECO:0000256" key="12">
    <source>
        <dbReference type="SAM" id="Phobius"/>
    </source>
</evidence>
<evidence type="ECO:0000256" key="10">
    <source>
        <dbReference type="ARBA" id="ARBA00034269"/>
    </source>
</evidence>
<dbReference type="PANTHER" id="PTHR46494">
    <property type="entry name" value="CORA FAMILY METAL ION TRANSPORTER (EUROFUNG)"/>
    <property type="match status" value="1"/>
</dbReference>
<dbReference type="Gene3D" id="1.20.58.340">
    <property type="entry name" value="Magnesium transport protein CorA, transmembrane region"/>
    <property type="match status" value="2"/>
</dbReference>